<dbReference type="AlphaFoldDB" id="A0A2G1MKE8"/>
<dbReference type="EMBL" id="NQWH01000003">
    <property type="protein sequence ID" value="PHP29211.1"/>
    <property type="molecule type" value="Genomic_DNA"/>
</dbReference>
<dbReference type="OrthoDB" id="7353854at2"/>
<dbReference type="RefSeq" id="WP_099273555.1">
    <property type="nucleotide sequence ID" value="NZ_KZ304951.1"/>
</dbReference>
<evidence type="ECO:0000313" key="1">
    <source>
        <dbReference type="EMBL" id="PHP29211.1"/>
    </source>
</evidence>
<evidence type="ECO:0008006" key="3">
    <source>
        <dbReference type="Google" id="ProtNLM"/>
    </source>
</evidence>
<name>A0A2G1MKE8_9RHOB</name>
<protein>
    <recommendedName>
        <fullName evidence="3">DUF4440 domain-containing protein</fullName>
    </recommendedName>
</protein>
<accession>A0A2G1MKE8</accession>
<proteinExistence type="predicted"/>
<gene>
    <name evidence="1" type="ORF">CJ301_01680</name>
</gene>
<comment type="caution">
    <text evidence="1">The sequence shown here is derived from an EMBL/GenBank/DDBJ whole genome shotgun (WGS) entry which is preliminary data.</text>
</comment>
<dbReference type="Proteomes" id="UP000221860">
    <property type="component" value="Unassembled WGS sequence"/>
</dbReference>
<reference evidence="1 2" key="1">
    <citation type="submission" date="2017-08" db="EMBL/GenBank/DDBJ databases">
        <title>Draft Genome Sequence of Loktanella cinnabarina Strain XM1, Isolated from Coastal Surface Water.</title>
        <authorList>
            <person name="Ma R."/>
            <person name="Wang J."/>
            <person name="Wang Q."/>
            <person name="Ma Z."/>
            <person name="Li J."/>
            <person name="Chen L."/>
        </authorList>
    </citation>
    <scope>NUCLEOTIDE SEQUENCE [LARGE SCALE GENOMIC DNA]</scope>
    <source>
        <strain evidence="1 2">XM1</strain>
    </source>
</reference>
<keyword evidence="2" id="KW-1185">Reference proteome</keyword>
<sequence length="141" mass="16201">MAPLAETLWTLEKRHWFDGGEFYQRRLDSGGELVIPYPADIQDRDAALRGLRPARQWEAVEMTDQTLQQEDDTVLLSYSIVAWRDCCSTPLRARCASTYLSDDGTWYRLSHERDVRDGDEAGEQVRMLRRKPRPASQLGAA</sequence>
<evidence type="ECO:0000313" key="2">
    <source>
        <dbReference type="Proteomes" id="UP000221860"/>
    </source>
</evidence>
<organism evidence="1 2">
    <name type="scientific">Limimaricola cinnabarinus</name>
    <dbReference type="NCBI Taxonomy" id="1125964"/>
    <lineage>
        <taxon>Bacteria</taxon>
        <taxon>Pseudomonadati</taxon>
        <taxon>Pseudomonadota</taxon>
        <taxon>Alphaproteobacteria</taxon>
        <taxon>Rhodobacterales</taxon>
        <taxon>Paracoccaceae</taxon>
        <taxon>Limimaricola</taxon>
    </lineage>
</organism>